<feature type="chain" id="PRO_5015199481" description="Fam-b protein" evidence="2">
    <location>
        <begin position="24"/>
        <end position="168"/>
    </location>
</feature>
<evidence type="ECO:0000256" key="1">
    <source>
        <dbReference type="SAM" id="Phobius"/>
    </source>
</evidence>
<reference evidence="3 4" key="1">
    <citation type="submission" date="2016-09" db="EMBL/GenBank/DDBJ databases">
        <authorList>
            <consortium name="Pathogen Informatics"/>
        </authorList>
    </citation>
    <scope>NUCLEOTIDE SEQUENCE [LARGE SCALE GENOMIC DNA]</scope>
</reference>
<accession>A0A2P9DSY4</accession>
<dbReference type="VEuPathDB" id="PlasmoDB:PRG01_0034100"/>
<keyword evidence="1" id="KW-0472">Membrane</keyword>
<evidence type="ECO:0008006" key="5">
    <source>
        <dbReference type="Google" id="ProtNLM"/>
    </source>
</evidence>
<protein>
    <recommendedName>
        <fullName evidence="5">Fam-b protein</fullName>
    </recommendedName>
</protein>
<sequence>MSCYYFKLSFISILLCILIITHKFCLEQITHNKSNNFNIINGTHKRLLAEPHETHLLKTYSGENSMTQPIVNNLEENHTQYPKKSSSCTSNDDIHQEYDSKMKRIICKNEKHNKTLFQKLHENEDYENIKIIFIIVLSILGFPFFPLYYFAYKKFLKKKKIHMLKSKL</sequence>
<organism evidence="3 4">
    <name type="scientific">Plasmodium reichenowi</name>
    <dbReference type="NCBI Taxonomy" id="5854"/>
    <lineage>
        <taxon>Eukaryota</taxon>
        <taxon>Sar</taxon>
        <taxon>Alveolata</taxon>
        <taxon>Apicomplexa</taxon>
        <taxon>Aconoidasida</taxon>
        <taxon>Haemosporida</taxon>
        <taxon>Plasmodiidae</taxon>
        <taxon>Plasmodium</taxon>
        <taxon>Plasmodium (Laverania)</taxon>
    </lineage>
</organism>
<keyword evidence="1" id="KW-1133">Transmembrane helix</keyword>
<dbReference type="AlphaFoldDB" id="A0A2P9DSY4"/>
<dbReference type="OrthoDB" id="378781at2759"/>
<gene>
    <name evidence="3" type="ORF">PRG01_0034100</name>
</gene>
<keyword evidence="1" id="KW-0812">Transmembrane</keyword>
<evidence type="ECO:0000313" key="4">
    <source>
        <dbReference type="Proteomes" id="UP000240500"/>
    </source>
</evidence>
<dbReference type="VEuPathDB" id="PlasmoDB:PRCDC_0058000"/>
<dbReference type="Proteomes" id="UP000240500">
    <property type="component" value="Unassembled WGS sequence"/>
</dbReference>
<feature type="transmembrane region" description="Helical" evidence="1">
    <location>
        <begin position="131"/>
        <end position="151"/>
    </location>
</feature>
<proteinExistence type="predicted"/>
<name>A0A2P9DSY4_PLARE</name>
<evidence type="ECO:0000313" key="3">
    <source>
        <dbReference type="EMBL" id="SOV84113.1"/>
    </source>
</evidence>
<feature type="signal peptide" evidence="2">
    <location>
        <begin position="1"/>
        <end position="23"/>
    </location>
</feature>
<keyword evidence="2" id="KW-0732">Signal</keyword>
<dbReference type="EMBL" id="OFAE01000018">
    <property type="protein sequence ID" value="SOV84113.1"/>
    <property type="molecule type" value="Genomic_DNA"/>
</dbReference>
<evidence type="ECO:0000256" key="2">
    <source>
        <dbReference type="SAM" id="SignalP"/>
    </source>
</evidence>